<evidence type="ECO:0000256" key="1">
    <source>
        <dbReference type="ARBA" id="ARBA00001946"/>
    </source>
</evidence>
<dbReference type="EMBL" id="CP029490">
    <property type="protein sequence ID" value="AWN20023.1"/>
    <property type="molecule type" value="Genomic_DNA"/>
</dbReference>
<dbReference type="Gene3D" id="3.40.50.1000">
    <property type="entry name" value="HAD superfamily/HAD-like"/>
    <property type="match status" value="1"/>
</dbReference>
<proteinExistence type="inferred from homology"/>
<evidence type="ECO:0000256" key="4">
    <source>
        <dbReference type="ARBA" id="ARBA00022842"/>
    </source>
</evidence>
<dbReference type="InterPro" id="IPR036412">
    <property type="entry name" value="HAD-like_sf"/>
</dbReference>
<evidence type="ECO:0000256" key="3">
    <source>
        <dbReference type="ARBA" id="ARBA00022723"/>
    </source>
</evidence>
<comment type="similarity">
    <text evidence="2">Belongs to the HAD-like hydrolase superfamily. CbbY/CbbZ/Gph/YieH family.</text>
</comment>
<dbReference type="SUPFAM" id="SSF56784">
    <property type="entry name" value="HAD-like"/>
    <property type="match status" value="1"/>
</dbReference>
<organism evidence="6 7">
    <name type="scientific">Streptococcus sobrinus</name>
    <dbReference type="NCBI Taxonomy" id="1310"/>
    <lineage>
        <taxon>Bacteria</taxon>
        <taxon>Bacillati</taxon>
        <taxon>Bacillota</taxon>
        <taxon>Bacilli</taxon>
        <taxon>Lactobacillales</taxon>
        <taxon>Streptococcaceae</taxon>
        <taxon>Streptococcus</taxon>
    </lineage>
</organism>
<evidence type="ECO:0000256" key="5">
    <source>
        <dbReference type="ARBA" id="ARBA00023277"/>
    </source>
</evidence>
<dbReference type="PANTHER" id="PTHR46193">
    <property type="entry name" value="6-PHOSPHOGLUCONATE PHOSPHATASE"/>
    <property type="match status" value="1"/>
</dbReference>
<keyword evidence="7" id="KW-1185">Reference proteome</keyword>
<dbReference type="PRINTS" id="PR00413">
    <property type="entry name" value="HADHALOGNASE"/>
</dbReference>
<keyword evidence="4" id="KW-0460">Magnesium</keyword>
<comment type="cofactor">
    <cofactor evidence="1">
        <name>Mg(2+)</name>
        <dbReference type="ChEBI" id="CHEBI:18420"/>
    </cofactor>
</comment>
<dbReference type="InterPro" id="IPR041492">
    <property type="entry name" value="HAD_2"/>
</dbReference>
<dbReference type="GeneID" id="93923113"/>
<evidence type="ECO:0000313" key="7">
    <source>
        <dbReference type="Proteomes" id="UP000245369"/>
    </source>
</evidence>
<dbReference type="Gene3D" id="1.10.150.240">
    <property type="entry name" value="Putative phosphatase, domain 2"/>
    <property type="match status" value="1"/>
</dbReference>
<name>A0ABN5LNG3_9STRE</name>
<protein>
    <submittedName>
        <fullName evidence="6">Haloacid dehalogenase</fullName>
    </submittedName>
</protein>
<keyword evidence="5" id="KW-0119">Carbohydrate metabolism</keyword>
<keyword evidence="3" id="KW-0479">Metal-binding</keyword>
<reference evidence="6 7" key="1">
    <citation type="submission" date="2018-05" db="EMBL/GenBank/DDBJ databases">
        <title>Complete genome sequences of Streptococcus sobrinus.</title>
        <authorList>
            <person name="Sales M."/>
            <person name="Jensen P.A."/>
        </authorList>
    </citation>
    <scope>NUCLEOTIDE SEQUENCE [LARGE SCALE GENOMIC DNA]</scope>
    <source>
        <strain evidence="6 7">SL1</strain>
    </source>
</reference>
<dbReference type="InterPro" id="IPR051600">
    <property type="entry name" value="Beta-PGM-like"/>
</dbReference>
<dbReference type="InterPro" id="IPR006439">
    <property type="entry name" value="HAD-SF_hydro_IA"/>
</dbReference>
<dbReference type="PANTHER" id="PTHR46193:SF18">
    <property type="entry name" value="HEXITOL PHOSPHATASE B"/>
    <property type="match status" value="1"/>
</dbReference>
<gene>
    <name evidence="6" type="ORF">DK182_01065</name>
</gene>
<accession>A0ABN5LNG3</accession>
<dbReference type="NCBIfam" id="TIGR01509">
    <property type="entry name" value="HAD-SF-IA-v3"/>
    <property type="match status" value="1"/>
</dbReference>
<sequence length="212" mass="23629">MGLLVDTEYLDFQLQSGYLRSIASPSVTLGVKDFSSLVGRSGQDLLMQVRNLTQTEKTFAEITAGLKKIEAKKYHPDNYLPLFRQDIVPLLQYAKEQRLLLAVASSTALNYLLDILDNCGIRNYFDLIVSGEDFESSKPHPEIYLSVLKALHVAPEEAIAIEDSSAGIAAAKAAGMDVIAYEEKRFLIDQTQANLICKNMRAIFCHIKSLRK</sequence>
<evidence type="ECO:0000313" key="6">
    <source>
        <dbReference type="EMBL" id="AWN20023.1"/>
    </source>
</evidence>
<dbReference type="Pfam" id="PF13419">
    <property type="entry name" value="HAD_2"/>
    <property type="match status" value="1"/>
</dbReference>
<evidence type="ECO:0000256" key="2">
    <source>
        <dbReference type="ARBA" id="ARBA00006171"/>
    </source>
</evidence>
<dbReference type="InterPro" id="IPR023198">
    <property type="entry name" value="PGP-like_dom2"/>
</dbReference>
<dbReference type="RefSeq" id="WP_021673426.1">
    <property type="nucleotide sequence ID" value="NZ_CP029490.1"/>
</dbReference>
<dbReference type="Proteomes" id="UP000245369">
    <property type="component" value="Chromosome"/>
</dbReference>
<dbReference type="InterPro" id="IPR023214">
    <property type="entry name" value="HAD_sf"/>
</dbReference>